<comment type="caution">
    <text evidence="1">The sequence shown here is derived from an EMBL/GenBank/DDBJ whole genome shotgun (WGS) entry which is preliminary data.</text>
</comment>
<name>A0ABQ4JIQ3_9ACTN</name>
<reference evidence="1 2" key="1">
    <citation type="submission" date="2021-01" db="EMBL/GenBank/DDBJ databases">
        <title>Whole genome shotgun sequence of Verrucosispora qiuiae NBRC 106684.</title>
        <authorList>
            <person name="Komaki H."/>
            <person name="Tamura T."/>
        </authorList>
    </citation>
    <scope>NUCLEOTIDE SEQUENCE [LARGE SCALE GENOMIC DNA]</scope>
    <source>
        <strain evidence="1 2">NBRC 106684</strain>
    </source>
</reference>
<keyword evidence="2" id="KW-1185">Reference proteome</keyword>
<evidence type="ECO:0000313" key="2">
    <source>
        <dbReference type="Proteomes" id="UP000653076"/>
    </source>
</evidence>
<evidence type="ECO:0000313" key="1">
    <source>
        <dbReference type="EMBL" id="GIJ29381.1"/>
    </source>
</evidence>
<sequence length="85" mass="9041">MVHGTTDRPPTTREAFHTADISIRIALVKCSFGGTLVGRPGTVATAAESARVAAAPDPSYGIRCAPRGIGVRETRTHRNEGIWRA</sequence>
<organism evidence="1 2">
    <name type="scientific">Micromonospora qiuiae</name>
    <dbReference type="NCBI Taxonomy" id="502268"/>
    <lineage>
        <taxon>Bacteria</taxon>
        <taxon>Bacillati</taxon>
        <taxon>Actinomycetota</taxon>
        <taxon>Actinomycetes</taxon>
        <taxon>Micromonosporales</taxon>
        <taxon>Micromonosporaceae</taxon>
        <taxon>Micromonospora</taxon>
    </lineage>
</organism>
<dbReference type="EMBL" id="BOPC01000068">
    <property type="protein sequence ID" value="GIJ29381.1"/>
    <property type="molecule type" value="Genomic_DNA"/>
</dbReference>
<accession>A0ABQ4JIQ3</accession>
<dbReference type="Proteomes" id="UP000653076">
    <property type="component" value="Unassembled WGS sequence"/>
</dbReference>
<gene>
    <name evidence="1" type="ORF">Vqi01_45430</name>
</gene>
<protein>
    <submittedName>
        <fullName evidence="1">Uncharacterized protein</fullName>
    </submittedName>
</protein>
<proteinExistence type="predicted"/>